<proteinExistence type="predicted"/>
<accession>A0A7W5GE81</accession>
<evidence type="ECO:0000313" key="2">
    <source>
        <dbReference type="Proteomes" id="UP000518605"/>
    </source>
</evidence>
<sequence length="33" mass="3843">MSILLNQNMPTVLMACVIFAADRLYVPYMEHTR</sequence>
<keyword evidence="2" id="KW-1185">Reference proteome</keyword>
<reference evidence="1 2" key="1">
    <citation type="submission" date="2020-08" db="EMBL/GenBank/DDBJ databases">
        <title>Genomic Encyclopedia of Type Strains, Phase III (KMG-III): the genomes of soil and plant-associated and newly described type strains.</title>
        <authorList>
            <person name="Whitman W."/>
        </authorList>
    </citation>
    <scope>NUCLEOTIDE SEQUENCE [LARGE SCALE GENOMIC DNA]</scope>
    <source>
        <strain evidence="1 2">CECT 8234</strain>
    </source>
</reference>
<dbReference type="EMBL" id="JACHXW010000030">
    <property type="protein sequence ID" value="MBB3155877.1"/>
    <property type="molecule type" value="Genomic_DNA"/>
</dbReference>
<gene>
    <name evidence="1" type="ORF">FHS16_005993</name>
</gene>
<evidence type="ECO:0000313" key="1">
    <source>
        <dbReference type="EMBL" id="MBB3155877.1"/>
    </source>
</evidence>
<name>A0A7W5GE81_9BACL</name>
<organism evidence="1 2">
    <name type="scientific">Paenibacillus endophyticus</name>
    <dbReference type="NCBI Taxonomy" id="1294268"/>
    <lineage>
        <taxon>Bacteria</taxon>
        <taxon>Bacillati</taxon>
        <taxon>Bacillota</taxon>
        <taxon>Bacilli</taxon>
        <taxon>Bacillales</taxon>
        <taxon>Paenibacillaceae</taxon>
        <taxon>Paenibacillus</taxon>
    </lineage>
</organism>
<dbReference type="AlphaFoldDB" id="A0A7W5GE81"/>
<dbReference type="Proteomes" id="UP000518605">
    <property type="component" value="Unassembled WGS sequence"/>
</dbReference>
<protein>
    <submittedName>
        <fullName evidence="1">Uncharacterized protein</fullName>
    </submittedName>
</protein>
<comment type="caution">
    <text evidence="1">The sequence shown here is derived from an EMBL/GenBank/DDBJ whole genome shotgun (WGS) entry which is preliminary data.</text>
</comment>